<sequence>MSRAKTRNFLVVCHLLLAGLLAPLFFLVAVTGGLYLWGNKGETVETALSVPAEIAIQQDAPDVEDSVRAVLAANDLPTDFEYLRMRPGSITTRPTSRDFVVLTDEDGQWSAALHQPNLQYRMMELHKGHGPQMFKWYQIFAAISLFLVVFGGLIVGFMAPGYRNKTIGSLAFGTIVFVLLAFVL</sequence>
<feature type="transmembrane region" description="Helical" evidence="1">
    <location>
        <begin position="12"/>
        <end position="37"/>
    </location>
</feature>
<keyword evidence="1" id="KW-0812">Transmembrane</keyword>
<feature type="transmembrane region" description="Helical" evidence="1">
    <location>
        <begin position="166"/>
        <end position="183"/>
    </location>
</feature>
<keyword evidence="4" id="KW-1185">Reference proteome</keyword>
<keyword evidence="1" id="KW-1133">Transmembrane helix</keyword>
<reference evidence="3 4" key="1">
    <citation type="submission" date="2019-12" db="EMBL/GenBank/DDBJ databases">
        <title>Genomic-based taxomic classification of the family Erythrobacteraceae.</title>
        <authorList>
            <person name="Xu L."/>
        </authorList>
    </citation>
    <scope>NUCLEOTIDE SEQUENCE [LARGE SCALE GENOMIC DNA]</scope>
    <source>
        <strain evidence="3 4">JCM 16677</strain>
    </source>
</reference>
<protein>
    <recommendedName>
        <fullName evidence="5">PepSY domain-containing protein</fullName>
    </recommendedName>
</protein>
<name>A0A845AVI3_9SPHN</name>
<organism evidence="3 4">
    <name type="scientific">Parerythrobacter jejuensis</name>
    <dbReference type="NCBI Taxonomy" id="795812"/>
    <lineage>
        <taxon>Bacteria</taxon>
        <taxon>Pseudomonadati</taxon>
        <taxon>Pseudomonadota</taxon>
        <taxon>Alphaproteobacteria</taxon>
        <taxon>Sphingomonadales</taxon>
        <taxon>Erythrobacteraceae</taxon>
        <taxon>Parerythrobacter</taxon>
    </lineage>
</organism>
<gene>
    <name evidence="2" type="ORF">GRI94_01205</name>
    <name evidence="3" type="ORF">GRI94_15295</name>
</gene>
<dbReference type="EMBL" id="WTYE01000001">
    <property type="protein sequence ID" value="MXP30433.1"/>
    <property type="molecule type" value="Genomic_DNA"/>
</dbReference>
<evidence type="ECO:0000313" key="4">
    <source>
        <dbReference type="Proteomes" id="UP000446786"/>
    </source>
</evidence>
<proteinExistence type="predicted"/>
<comment type="caution">
    <text evidence="3">The sequence shown here is derived from an EMBL/GenBank/DDBJ whole genome shotgun (WGS) entry which is preliminary data.</text>
</comment>
<evidence type="ECO:0000313" key="3">
    <source>
        <dbReference type="EMBL" id="MXP33193.1"/>
    </source>
</evidence>
<dbReference type="RefSeq" id="WP_160777983.1">
    <property type="nucleotide sequence ID" value="NZ_BAAAZF010000001.1"/>
</dbReference>
<dbReference type="Proteomes" id="UP000446786">
    <property type="component" value="Unassembled WGS sequence"/>
</dbReference>
<dbReference type="AlphaFoldDB" id="A0A845AVI3"/>
<evidence type="ECO:0008006" key="5">
    <source>
        <dbReference type="Google" id="ProtNLM"/>
    </source>
</evidence>
<accession>A0A845AVI3</accession>
<keyword evidence="1" id="KW-0472">Membrane</keyword>
<evidence type="ECO:0000313" key="2">
    <source>
        <dbReference type="EMBL" id="MXP30433.1"/>
    </source>
</evidence>
<dbReference type="EMBL" id="WTYE01000001">
    <property type="protein sequence ID" value="MXP33193.1"/>
    <property type="molecule type" value="Genomic_DNA"/>
</dbReference>
<dbReference type="OrthoDB" id="7632396at2"/>
<evidence type="ECO:0000256" key="1">
    <source>
        <dbReference type="SAM" id="Phobius"/>
    </source>
</evidence>
<feature type="transmembrane region" description="Helical" evidence="1">
    <location>
        <begin position="136"/>
        <end position="159"/>
    </location>
</feature>